<dbReference type="GO" id="GO:0005886">
    <property type="term" value="C:plasma membrane"/>
    <property type="evidence" value="ECO:0007669"/>
    <property type="project" value="UniProtKB-SubCell"/>
</dbReference>
<dbReference type="GO" id="GO:0072320">
    <property type="term" value="F:volume-sensitive chloride channel activity"/>
    <property type="evidence" value="ECO:0007669"/>
    <property type="project" value="TreeGrafter"/>
</dbReference>
<comment type="subcellular location">
    <subcellularLocation>
        <location evidence="1 13">Cell membrane</location>
        <topology evidence="1 13">Multi-pass membrane protein</topology>
    </subcellularLocation>
</comment>
<keyword evidence="11 13" id="KW-0868">Chloride</keyword>
<evidence type="ECO:0000256" key="6">
    <source>
        <dbReference type="ARBA" id="ARBA00022989"/>
    </source>
</evidence>
<dbReference type="InterPro" id="IPR006990">
    <property type="entry name" value="Tweety"/>
</dbReference>
<protein>
    <recommendedName>
        <fullName evidence="13">Protein tweety homolog</fullName>
    </recommendedName>
</protein>
<dbReference type="PANTHER" id="PTHR12424">
    <property type="entry name" value="TWEETY-RELATED"/>
    <property type="match status" value="1"/>
</dbReference>
<dbReference type="AlphaFoldDB" id="A0A6S7IG50"/>
<evidence type="ECO:0000256" key="11">
    <source>
        <dbReference type="ARBA" id="ARBA00023214"/>
    </source>
</evidence>
<keyword evidence="9 13" id="KW-0869">Chloride channel</keyword>
<keyword evidence="4" id="KW-1003">Cell membrane</keyword>
<gene>
    <name evidence="14" type="ORF">PACLA_8A046753</name>
</gene>
<dbReference type="Pfam" id="PF04906">
    <property type="entry name" value="Tweety"/>
    <property type="match status" value="1"/>
</dbReference>
<feature type="transmembrane region" description="Helical" evidence="13">
    <location>
        <begin position="358"/>
        <end position="383"/>
    </location>
</feature>
<comment type="similarity">
    <text evidence="2 13">Belongs to the tweety family.</text>
</comment>
<feature type="transmembrane region" description="Helical" evidence="13">
    <location>
        <begin position="217"/>
        <end position="237"/>
    </location>
</feature>
<keyword evidence="10" id="KW-0325">Glycoprotein</keyword>
<sequence length="486" mass="54660">MASFQDSSRGPFQASSLAKWFHSAPHKDLQLEDTTTIFSPAEKSYREALYVLALFIASFGALLFLLIVIYYTCCYCACRQTRERRQNESCCCAKTCLQLQVFMLALICCGALIVGFVFNGKTSEGVDQFRNSVDDIQDDINYAATMGKQVKTTLQNTNRDISELYDDTKLPAVETAYSLSEILISNLGIVNKLLPESVVNESSDVGDKVHRYDNYRWLATVILLSWCIFLCIFLFWIGCQVNGCILVMASMFCLLTVLFTWAIVGADFGLATGIGDFCVHPKQAVRKIKKGDGFVISYYMDCNGYDPFGKNLSDLQGDSDEVRRLIQNAPVVPQYQYLKNRIVADMTSVQDNIRLNSLAIVILAVLVIAVFSGLLTCCTCPLWKHRHSYPTTYNDIRSPPDDVGNAVLWWPHDVDAESDRSFYQRHSDPNEQSPLIDNQQRYPEYQGGNQAGNQVGNQANLNFIHVNYHGVPPKTEERQASGRHSF</sequence>
<evidence type="ECO:0000256" key="12">
    <source>
        <dbReference type="ARBA" id="ARBA00023303"/>
    </source>
</evidence>
<evidence type="ECO:0000256" key="7">
    <source>
        <dbReference type="ARBA" id="ARBA00023065"/>
    </source>
</evidence>
<dbReference type="Proteomes" id="UP001152795">
    <property type="component" value="Unassembled WGS sequence"/>
</dbReference>
<comment type="function">
    <text evidence="13">Probable chloride channel.</text>
</comment>
<dbReference type="EMBL" id="CACRXK020009801">
    <property type="protein sequence ID" value="CAB4017985.1"/>
    <property type="molecule type" value="Genomic_DNA"/>
</dbReference>
<evidence type="ECO:0000256" key="1">
    <source>
        <dbReference type="ARBA" id="ARBA00004651"/>
    </source>
</evidence>
<reference evidence="14" key="1">
    <citation type="submission" date="2020-04" db="EMBL/GenBank/DDBJ databases">
        <authorList>
            <person name="Alioto T."/>
            <person name="Alioto T."/>
            <person name="Gomez Garrido J."/>
        </authorList>
    </citation>
    <scope>NUCLEOTIDE SEQUENCE</scope>
    <source>
        <strain evidence="14">A484AB</strain>
    </source>
</reference>
<feature type="transmembrane region" description="Helical" evidence="13">
    <location>
        <begin position="99"/>
        <end position="118"/>
    </location>
</feature>
<evidence type="ECO:0000256" key="3">
    <source>
        <dbReference type="ARBA" id="ARBA00022448"/>
    </source>
</evidence>
<evidence type="ECO:0000313" key="15">
    <source>
        <dbReference type="Proteomes" id="UP001152795"/>
    </source>
</evidence>
<keyword evidence="3 13" id="KW-0813">Transport</keyword>
<keyword evidence="15" id="KW-1185">Reference proteome</keyword>
<dbReference type="PANTHER" id="PTHR12424:SF8">
    <property type="entry name" value="PROTEIN TWEETY"/>
    <property type="match status" value="1"/>
</dbReference>
<keyword evidence="8 13" id="KW-0472">Membrane</keyword>
<evidence type="ECO:0000256" key="8">
    <source>
        <dbReference type="ARBA" id="ARBA00023136"/>
    </source>
</evidence>
<keyword evidence="12 13" id="KW-0407">Ion channel</keyword>
<organism evidence="14 15">
    <name type="scientific">Paramuricea clavata</name>
    <name type="common">Red gorgonian</name>
    <name type="synonym">Violescent sea-whip</name>
    <dbReference type="NCBI Taxonomy" id="317549"/>
    <lineage>
        <taxon>Eukaryota</taxon>
        <taxon>Metazoa</taxon>
        <taxon>Cnidaria</taxon>
        <taxon>Anthozoa</taxon>
        <taxon>Octocorallia</taxon>
        <taxon>Malacalcyonacea</taxon>
        <taxon>Plexauridae</taxon>
        <taxon>Paramuricea</taxon>
    </lineage>
</organism>
<dbReference type="GO" id="GO:0034707">
    <property type="term" value="C:chloride channel complex"/>
    <property type="evidence" value="ECO:0007669"/>
    <property type="project" value="UniProtKB-UniRule"/>
</dbReference>
<name>A0A6S7IG50_PARCT</name>
<evidence type="ECO:0000256" key="9">
    <source>
        <dbReference type="ARBA" id="ARBA00023173"/>
    </source>
</evidence>
<evidence type="ECO:0000256" key="13">
    <source>
        <dbReference type="RuleBase" id="RU361114"/>
    </source>
</evidence>
<evidence type="ECO:0000256" key="10">
    <source>
        <dbReference type="ARBA" id="ARBA00023180"/>
    </source>
</evidence>
<evidence type="ECO:0000256" key="5">
    <source>
        <dbReference type="ARBA" id="ARBA00022692"/>
    </source>
</evidence>
<dbReference type="GO" id="GO:0005229">
    <property type="term" value="F:intracellularly calcium-gated chloride channel activity"/>
    <property type="evidence" value="ECO:0007669"/>
    <property type="project" value="TreeGrafter"/>
</dbReference>
<keyword evidence="6 13" id="KW-1133">Transmembrane helix</keyword>
<evidence type="ECO:0000313" key="14">
    <source>
        <dbReference type="EMBL" id="CAB4017985.1"/>
    </source>
</evidence>
<evidence type="ECO:0000256" key="2">
    <source>
        <dbReference type="ARBA" id="ARBA00009849"/>
    </source>
</evidence>
<evidence type="ECO:0000256" key="4">
    <source>
        <dbReference type="ARBA" id="ARBA00022475"/>
    </source>
</evidence>
<feature type="transmembrane region" description="Helical" evidence="13">
    <location>
        <begin position="244"/>
        <end position="264"/>
    </location>
</feature>
<comment type="caution">
    <text evidence="14">The sequence shown here is derived from an EMBL/GenBank/DDBJ whole genome shotgun (WGS) entry which is preliminary data.</text>
</comment>
<dbReference type="OrthoDB" id="187568at2759"/>
<proteinExistence type="inferred from homology"/>
<feature type="transmembrane region" description="Helical" evidence="13">
    <location>
        <begin position="48"/>
        <end position="78"/>
    </location>
</feature>
<accession>A0A6S7IG50</accession>
<keyword evidence="7 13" id="KW-0406">Ion transport</keyword>
<keyword evidence="5 13" id="KW-0812">Transmembrane</keyword>